<sequence>MDTKKYKRLTLNERVIIQTLLEENKAKSFIAKRLKRSRSTIYR</sequence>
<gene>
    <name evidence="1" type="ORF">KO493_10730</name>
</gene>
<proteinExistence type="predicted"/>
<reference evidence="1" key="1">
    <citation type="submission" date="2021-05" db="EMBL/GenBank/DDBJ databases">
        <title>Draft genomes of bacteria isolated from model marine particles.</title>
        <authorList>
            <person name="Datta M.S."/>
            <person name="Schwartzman J.A."/>
            <person name="Enke T.N."/>
            <person name="Saavedra J."/>
            <person name="Cermak N."/>
            <person name="Cordero O.X."/>
        </authorList>
    </citation>
    <scope>NUCLEOTIDE SEQUENCE</scope>
    <source>
        <strain evidence="1">I2M19</strain>
    </source>
</reference>
<name>A0ACC5UA22_9FLAO</name>
<feature type="non-terminal residue" evidence="1">
    <location>
        <position position="43"/>
    </location>
</feature>
<organism evidence="1 2">
    <name type="scientific">Pseudotamlana agarivorans</name>
    <dbReference type="NCBI Taxonomy" id="481183"/>
    <lineage>
        <taxon>Bacteria</taxon>
        <taxon>Pseudomonadati</taxon>
        <taxon>Bacteroidota</taxon>
        <taxon>Flavobacteriia</taxon>
        <taxon>Flavobacteriales</taxon>
        <taxon>Flavobacteriaceae</taxon>
        <taxon>Pseudotamlana</taxon>
    </lineage>
</organism>
<keyword evidence="2" id="KW-1185">Reference proteome</keyword>
<evidence type="ECO:0000313" key="2">
    <source>
        <dbReference type="Proteomes" id="UP001647509"/>
    </source>
</evidence>
<dbReference type="Proteomes" id="UP001647509">
    <property type="component" value="Unassembled WGS sequence"/>
</dbReference>
<dbReference type="EMBL" id="JAHKPD010000015">
    <property type="protein sequence ID" value="MBU2951171.1"/>
    <property type="molecule type" value="Genomic_DNA"/>
</dbReference>
<accession>A0ACC5UA22</accession>
<protein>
    <submittedName>
        <fullName evidence="1">Helix-turn-helix domain-containing protein</fullName>
    </submittedName>
</protein>
<comment type="caution">
    <text evidence="1">The sequence shown here is derived from an EMBL/GenBank/DDBJ whole genome shotgun (WGS) entry which is preliminary data.</text>
</comment>
<evidence type="ECO:0000313" key="1">
    <source>
        <dbReference type="EMBL" id="MBU2951171.1"/>
    </source>
</evidence>